<organism evidence="2 3">
    <name type="scientific">Callosobruchus maculatus</name>
    <name type="common">Southern cowpea weevil</name>
    <name type="synonym">Pulse bruchid</name>
    <dbReference type="NCBI Taxonomy" id="64391"/>
    <lineage>
        <taxon>Eukaryota</taxon>
        <taxon>Metazoa</taxon>
        <taxon>Ecdysozoa</taxon>
        <taxon>Arthropoda</taxon>
        <taxon>Hexapoda</taxon>
        <taxon>Insecta</taxon>
        <taxon>Pterygota</taxon>
        <taxon>Neoptera</taxon>
        <taxon>Endopterygota</taxon>
        <taxon>Coleoptera</taxon>
        <taxon>Polyphaga</taxon>
        <taxon>Cucujiformia</taxon>
        <taxon>Chrysomeloidea</taxon>
        <taxon>Chrysomelidae</taxon>
        <taxon>Bruchinae</taxon>
        <taxon>Bruchini</taxon>
        <taxon>Callosobruchus</taxon>
    </lineage>
</organism>
<evidence type="ECO:0000256" key="1">
    <source>
        <dbReference type="SAM" id="SignalP"/>
    </source>
</evidence>
<dbReference type="EMBL" id="CAACVG010001765">
    <property type="protein sequence ID" value="VEN35652.1"/>
    <property type="molecule type" value="Genomic_DNA"/>
</dbReference>
<feature type="chain" id="PRO_5025021672" evidence="1">
    <location>
        <begin position="24"/>
        <end position="61"/>
    </location>
</feature>
<name>A0A653BJD3_CALMS</name>
<dbReference type="Proteomes" id="UP000410492">
    <property type="component" value="Unassembled WGS sequence"/>
</dbReference>
<evidence type="ECO:0000313" key="3">
    <source>
        <dbReference type="Proteomes" id="UP000410492"/>
    </source>
</evidence>
<dbReference type="OrthoDB" id="6728798at2759"/>
<sequence>MRVGIWIISFILLSLSTIANCMALPMNLRMLDTSLEIAAADEKGYSFSDEYFRNIGFMNLY</sequence>
<proteinExistence type="predicted"/>
<gene>
    <name evidence="2" type="ORF">CALMAC_LOCUS1509</name>
</gene>
<reference evidence="2 3" key="1">
    <citation type="submission" date="2019-01" db="EMBL/GenBank/DDBJ databases">
        <authorList>
            <person name="Sayadi A."/>
        </authorList>
    </citation>
    <scope>NUCLEOTIDE SEQUENCE [LARGE SCALE GENOMIC DNA]</scope>
</reference>
<keyword evidence="3" id="KW-1185">Reference proteome</keyword>
<feature type="signal peptide" evidence="1">
    <location>
        <begin position="1"/>
        <end position="23"/>
    </location>
</feature>
<accession>A0A653BJD3</accession>
<protein>
    <submittedName>
        <fullName evidence="2">Uncharacterized protein</fullName>
    </submittedName>
</protein>
<evidence type="ECO:0000313" key="2">
    <source>
        <dbReference type="EMBL" id="VEN35652.1"/>
    </source>
</evidence>
<keyword evidence="1" id="KW-0732">Signal</keyword>
<dbReference type="AlphaFoldDB" id="A0A653BJD3"/>